<evidence type="ECO:0000313" key="2">
    <source>
        <dbReference type="Proteomes" id="UP000197065"/>
    </source>
</evidence>
<reference evidence="1 2" key="1">
    <citation type="submission" date="2017-06" db="EMBL/GenBank/DDBJ databases">
        <authorList>
            <person name="Kim H.J."/>
            <person name="Triplett B.A."/>
        </authorList>
    </citation>
    <scope>NUCLEOTIDE SEQUENCE [LARGE SCALE GENOMIC DNA]</scope>
    <source>
        <strain evidence="1 2">B29T1</strain>
    </source>
</reference>
<name>A0A212RFK5_9PROT</name>
<dbReference type="RefSeq" id="WP_088561861.1">
    <property type="nucleotide sequence ID" value="NZ_FYEH01000008.1"/>
</dbReference>
<dbReference type="Proteomes" id="UP000197065">
    <property type="component" value="Unassembled WGS sequence"/>
</dbReference>
<dbReference type="Pfam" id="PF11455">
    <property type="entry name" value="MazE-like"/>
    <property type="match status" value="1"/>
</dbReference>
<dbReference type="InterPro" id="IPR021558">
    <property type="entry name" value="MazE-like"/>
</dbReference>
<dbReference type="OrthoDB" id="3734119at2"/>
<dbReference type="AlphaFoldDB" id="A0A212RFK5"/>
<keyword evidence="2" id="KW-1185">Reference proteome</keyword>
<evidence type="ECO:0000313" key="1">
    <source>
        <dbReference type="EMBL" id="SNB71146.1"/>
    </source>
</evidence>
<gene>
    <name evidence="1" type="ORF">SAMN07250955_10866</name>
</gene>
<protein>
    <recommendedName>
        <fullName evidence="3">Antitoxin MazE</fullName>
    </recommendedName>
</protein>
<evidence type="ECO:0008006" key="3">
    <source>
        <dbReference type="Google" id="ProtNLM"/>
    </source>
</evidence>
<accession>A0A212RFK5</accession>
<organism evidence="1 2">
    <name type="scientific">Arboricoccus pini</name>
    <dbReference type="NCBI Taxonomy" id="1963835"/>
    <lineage>
        <taxon>Bacteria</taxon>
        <taxon>Pseudomonadati</taxon>
        <taxon>Pseudomonadota</taxon>
        <taxon>Alphaproteobacteria</taxon>
        <taxon>Geminicoccales</taxon>
        <taxon>Geminicoccaceae</taxon>
        <taxon>Arboricoccus</taxon>
    </lineage>
</organism>
<dbReference type="EMBL" id="FYEH01000008">
    <property type="protein sequence ID" value="SNB71146.1"/>
    <property type="molecule type" value="Genomic_DNA"/>
</dbReference>
<sequence length="72" mass="8437">MALSNEEKQQRFRDRMRHKGLRSVQHWVPDFRRTAMIERLRAEALRIAGEVPDPALEALADEAMADLADHRR</sequence>
<proteinExistence type="predicted"/>